<dbReference type="GO" id="GO:0000976">
    <property type="term" value="F:transcription cis-regulatory region binding"/>
    <property type="evidence" value="ECO:0007669"/>
    <property type="project" value="TreeGrafter"/>
</dbReference>
<feature type="domain" description="Transcriptional regulator LacI/GalR-like sensor" evidence="6">
    <location>
        <begin position="47"/>
        <end position="175"/>
    </location>
</feature>
<evidence type="ECO:0000256" key="3">
    <source>
        <dbReference type="ARBA" id="ARBA00023125"/>
    </source>
</evidence>
<evidence type="ECO:0000256" key="4">
    <source>
        <dbReference type="ARBA" id="ARBA00023163"/>
    </source>
</evidence>
<dbReference type="InterPro" id="IPR046335">
    <property type="entry name" value="LacI/GalR-like_sensor"/>
</dbReference>
<dbReference type="InterPro" id="IPR028082">
    <property type="entry name" value="Peripla_BP_I"/>
</dbReference>
<reference evidence="7 8" key="1">
    <citation type="submission" date="2020-07" db="EMBL/GenBank/DDBJ databases">
        <title>Genomic Encyclopedia of Type Strains, Phase IV (KMG-V): Genome sequencing to study the core and pangenomes of soil and plant-associated prokaryotes.</title>
        <authorList>
            <person name="Whitman W."/>
        </authorList>
    </citation>
    <scope>NUCLEOTIDE SEQUENCE [LARGE SCALE GENOMIC DNA]</scope>
    <source>
        <strain evidence="7 8">X4EP2</strain>
    </source>
</reference>
<evidence type="ECO:0000256" key="2">
    <source>
        <dbReference type="ARBA" id="ARBA00023015"/>
    </source>
</evidence>
<keyword evidence="4" id="KW-0804">Transcription</keyword>
<dbReference type="PANTHER" id="PTHR30146">
    <property type="entry name" value="LACI-RELATED TRANSCRIPTIONAL REPRESSOR"/>
    <property type="match status" value="1"/>
</dbReference>
<evidence type="ECO:0000313" key="8">
    <source>
        <dbReference type="Proteomes" id="UP000589520"/>
    </source>
</evidence>
<keyword evidence="1" id="KW-0678">Repressor</keyword>
<name>A0A7Y9PG08_9BACT</name>
<dbReference type="SUPFAM" id="SSF53822">
    <property type="entry name" value="Periplasmic binding protein-like I"/>
    <property type="match status" value="2"/>
</dbReference>
<sequence>MGGHKRATVPAKHASASLGIRTISAVWPNHLGYYESFFPELIQNFEDIAVRFSYEILIGSTAHDPTLMERVIDRMLQRNVEGAAVMTFGIDMTAIGVLQAVADAGIKVPEQMSVIGFDDIRIARYMIPPLTTIQMSCRDLAQTAFNALRAYVEQDHKSWHRDYPISTQLSVRRSTNIPKGALSDLTRRAGCETTGSSTPPTRTRKKTI</sequence>
<comment type="caution">
    <text evidence="7">The sequence shown here is derived from an EMBL/GenBank/DDBJ whole genome shotgun (WGS) entry which is preliminary data.</text>
</comment>
<organism evidence="7 8">
    <name type="scientific">Granulicella arctica</name>
    <dbReference type="NCBI Taxonomy" id="940613"/>
    <lineage>
        <taxon>Bacteria</taxon>
        <taxon>Pseudomonadati</taxon>
        <taxon>Acidobacteriota</taxon>
        <taxon>Terriglobia</taxon>
        <taxon>Terriglobales</taxon>
        <taxon>Acidobacteriaceae</taxon>
        <taxon>Granulicella</taxon>
    </lineage>
</organism>
<dbReference type="Proteomes" id="UP000589520">
    <property type="component" value="Unassembled WGS sequence"/>
</dbReference>
<evidence type="ECO:0000259" key="6">
    <source>
        <dbReference type="Pfam" id="PF13377"/>
    </source>
</evidence>
<protein>
    <submittedName>
        <fullName evidence="7">DNA-binding LacI/PurR family transcriptional regulator</fullName>
    </submittedName>
</protein>
<dbReference type="RefSeq" id="WP_348640806.1">
    <property type="nucleotide sequence ID" value="NZ_JACCCW010000001.1"/>
</dbReference>
<proteinExistence type="predicted"/>
<keyword evidence="2" id="KW-0805">Transcription regulation</keyword>
<keyword evidence="8" id="KW-1185">Reference proteome</keyword>
<keyword evidence="3 7" id="KW-0238">DNA-binding</keyword>
<gene>
    <name evidence="7" type="ORF">HDF17_001307</name>
</gene>
<dbReference type="GO" id="GO:0003700">
    <property type="term" value="F:DNA-binding transcription factor activity"/>
    <property type="evidence" value="ECO:0007669"/>
    <property type="project" value="TreeGrafter"/>
</dbReference>
<evidence type="ECO:0000256" key="1">
    <source>
        <dbReference type="ARBA" id="ARBA00022491"/>
    </source>
</evidence>
<evidence type="ECO:0000313" key="7">
    <source>
        <dbReference type="EMBL" id="NYF79020.1"/>
    </source>
</evidence>
<dbReference type="PANTHER" id="PTHR30146:SF148">
    <property type="entry name" value="HTH-TYPE TRANSCRIPTIONAL REPRESSOR PURR-RELATED"/>
    <property type="match status" value="1"/>
</dbReference>
<dbReference type="AlphaFoldDB" id="A0A7Y9PG08"/>
<dbReference type="Pfam" id="PF13377">
    <property type="entry name" value="Peripla_BP_3"/>
    <property type="match status" value="1"/>
</dbReference>
<dbReference type="Gene3D" id="3.40.50.2300">
    <property type="match status" value="3"/>
</dbReference>
<dbReference type="EMBL" id="JACCCW010000001">
    <property type="protein sequence ID" value="NYF79020.1"/>
    <property type="molecule type" value="Genomic_DNA"/>
</dbReference>
<feature type="region of interest" description="Disordered" evidence="5">
    <location>
        <begin position="187"/>
        <end position="208"/>
    </location>
</feature>
<evidence type="ECO:0000256" key="5">
    <source>
        <dbReference type="SAM" id="MobiDB-lite"/>
    </source>
</evidence>
<accession>A0A7Y9PG08</accession>